<evidence type="ECO:0000256" key="1">
    <source>
        <dbReference type="ARBA" id="ARBA00009451"/>
    </source>
</evidence>
<dbReference type="EMBL" id="AWNI01000037">
    <property type="protein sequence ID" value="ETS60445.1"/>
    <property type="molecule type" value="Genomic_DNA"/>
</dbReference>
<dbReference type="InterPro" id="IPR005721">
    <property type="entry name" value="Ribosomal_uL22_euk/arc"/>
</dbReference>
<name>W3VG05_MOEAP</name>
<evidence type="ECO:0000256" key="4">
    <source>
        <dbReference type="RuleBase" id="RU004005"/>
    </source>
</evidence>
<reference evidence="5 6" key="1">
    <citation type="journal article" date="2014" name="Genome Announc.">
        <title>Genome sequence of the basidiomycetous fungus Pseudozyma aphidis DSM70725, an efficient producer of biosurfactant mannosylerythritol lipids.</title>
        <authorList>
            <person name="Lorenz S."/>
            <person name="Guenther M."/>
            <person name="Grumaz C."/>
            <person name="Rupp S."/>
            <person name="Zibek S."/>
            <person name="Sohn K."/>
        </authorList>
    </citation>
    <scope>NUCLEOTIDE SEQUENCE [LARGE SCALE GENOMIC DNA]</scope>
    <source>
        <strain evidence="6">ATCC 32657 / CBS 517.83 / DSM 70725 / JCM 10318 / NBRC 10182 / NRRL Y-7954 / St-0401</strain>
    </source>
</reference>
<comment type="caution">
    <text evidence="5">The sequence shown here is derived from an EMBL/GenBank/DDBJ whole genome shotgun (WGS) entry which is preliminary data.</text>
</comment>
<dbReference type="PANTHER" id="PTHR11593">
    <property type="entry name" value="60S RIBOSOMAL PROTEIN L17"/>
    <property type="match status" value="1"/>
</dbReference>
<evidence type="ECO:0008006" key="7">
    <source>
        <dbReference type="Google" id="ProtNLM"/>
    </source>
</evidence>
<keyword evidence="2 4" id="KW-0689">Ribosomal protein</keyword>
<evidence type="ECO:0000256" key="2">
    <source>
        <dbReference type="ARBA" id="ARBA00022980"/>
    </source>
</evidence>
<keyword evidence="6" id="KW-1185">Reference proteome</keyword>
<dbReference type="GO" id="GO:0022625">
    <property type="term" value="C:cytosolic large ribosomal subunit"/>
    <property type="evidence" value="ECO:0007669"/>
    <property type="project" value="TreeGrafter"/>
</dbReference>
<dbReference type="HOGENOM" id="CLU_083987_0_0_1"/>
<proteinExistence type="inferred from homology"/>
<dbReference type="InterPro" id="IPR001063">
    <property type="entry name" value="Ribosomal_uL22"/>
</dbReference>
<dbReference type="Gene3D" id="3.90.470.10">
    <property type="entry name" value="Ribosomal protein L22/L17"/>
    <property type="match status" value="1"/>
</dbReference>
<dbReference type="Pfam" id="PF00237">
    <property type="entry name" value="Ribosomal_L22"/>
    <property type="match status" value="1"/>
</dbReference>
<gene>
    <name evidence="5" type="ORF">PaG_05657</name>
</gene>
<dbReference type="SUPFAM" id="SSF54843">
    <property type="entry name" value="Ribosomal protein L22"/>
    <property type="match status" value="1"/>
</dbReference>
<dbReference type="NCBIfam" id="TIGR01038">
    <property type="entry name" value="uL22_arch_euk"/>
    <property type="match status" value="1"/>
</dbReference>
<dbReference type="PANTHER" id="PTHR11593:SF10">
    <property type="entry name" value="60S RIBOSOMAL PROTEIN L17"/>
    <property type="match status" value="1"/>
</dbReference>
<accession>W3VG05</accession>
<sequence>MFRSARTVDTSTTADKQRPASAPIVPAFASASADVTPPTRIRLLSKRQVVHPAIGIPTYIDRRWASTFLATPTWLHRGVLSTACMPASSSCFSSPAHVHSKVRYAFDDSKLVEKTAKSRGEYLRVHFKNTRETAAAVNGLKLQKAYAYLGNVVEKKQCIPFRRFNGGVGRTQQAKEFKTTQVVWDCSAMADSRRWPVKSVKFLLALLKNAESNAEAKGLDTEELVIRNIVIQQAPKTRRRTYRAHGRINPYEGHPIHAEILLAEPAAQVPKAASSDLTVRLNKRQLAQKRITAARATKA</sequence>
<comment type="similarity">
    <text evidence="1 4">Belongs to the universal ribosomal protein uL22 family.</text>
</comment>
<evidence type="ECO:0000256" key="3">
    <source>
        <dbReference type="ARBA" id="ARBA00023274"/>
    </source>
</evidence>
<dbReference type="OrthoDB" id="10254664at2759"/>
<dbReference type="AlphaFoldDB" id="W3VG05"/>
<dbReference type="CDD" id="cd00336">
    <property type="entry name" value="Ribosomal_L22"/>
    <property type="match status" value="1"/>
</dbReference>
<dbReference type="Proteomes" id="UP000019462">
    <property type="component" value="Unassembled WGS sequence"/>
</dbReference>
<protein>
    <recommendedName>
        <fullName evidence="7">Ribosomal protein L17</fullName>
    </recommendedName>
</protein>
<evidence type="ECO:0000313" key="6">
    <source>
        <dbReference type="Proteomes" id="UP000019462"/>
    </source>
</evidence>
<organism evidence="5 6">
    <name type="scientific">Moesziomyces aphidis</name>
    <name type="common">Pseudozyma aphidis</name>
    <dbReference type="NCBI Taxonomy" id="84754"/>
    <lineage>
        <taxon>Eukaryota</taxon>
        <taxon>Fungi</taxon>
        <taxon>Dikarya</taxon>
        <taxon>Basidiomycota</taxon>
        <taxon>Ustilaginomycotina</taxon>
        <taxon>Ustilaginomycetes</taxon>
        <taxon>Ustilaginales</taxon>
        <taxon>Ustilaginaceae</taxon>
        <taxon>Moesziomyces</taxon>
    </lineage>
</organism>
<keyword evidence="3 4" id="KW-0687">Ribonucleoprotein</keyword>
<dbReference type="InterPro" id="IPR036394">
    <property type="entry name" value="Ribosomal_uL22_sf"/>
</dbReference>
<dbReference type="GO" id="GO:0002181">
    <property type="term" value="P:cytoplasmic translation"/>
    <property type="evidence" value="ECO:0007669"/>
    <property type="project" value="TreeGrafter"/>
</dbReference>
<dbReference type="GO" id="GO:0003735">
    <property type="term" value="F:structural constituent of ribosome"/>
    <property type="evidence" value="ECO:0007669"/>
    <property type="project" value="InterPro"/>
</dbReference>
<evidence type="ECO:0000313" key="5">
    <source>
        <dbReference type="EMBL" id="ETS60445.1"/>
    </source>
</evidence>